<proteinExistence type="predicted"/>
<evidence type="ECO:0000313" key="2">
    <source>
        <dbReference type="Proteomes" id="UP000029525"/>
    </source>
</evidence>
<evidence type="ECO:0000313" key="1">
    <source>
        <dbReference type="EMBL" id="KGF44231.1"/>
    </source>
</evidence>
<name>A0A096ACG0_9BACT</name>
<dbReference type="SUPFAM" id="SSF55874">
    <property type="entry name" value="ATPase domain of HSP90 chaperone/DNA topoisomerase II/histidine kinase"/>
    <property type="match status" value="1"/>
</dbReference>
<dbReference type="Proteomes" id="UP000029525">
    <property type="component" value="Unassembled WGS sequence"/>
</dbReference>
<dbReference type="RefSeq" id="WP_036867426.1">
    <property type="nucleotide sequence ID" value="NZ_JRNQ01000045.1"/>
</dbReference>
<dbReference type="Pfam" id="PF13589">
    <property type="entry name" value="HATPase_c_3"/>
    <property type="match status" value="1"/>
</dbReference>
<protein>
    <recommendedName>
        <fullName evidence="3">ATP-binding protein</fullName>
    </recommendedName>
</protein>
<gene>
    <name evidence="1" type="ORF">HMPREF0647_07380</name>
</gene>
<reference evidence="1 2" key="1">
    <citation type="submission" date="2014-07" db="EMBL/GenBank/DDBJ databases">
        <authorList>
            <person name="McCorrison J."/>
            <person name="Sanka R."/>
            <person name="Torralba M."/>
            <person name="Gillis M."/>
            <person name="Haft D.H."/>
            <person name="Methe B."/>
            <person name="Sutton G."/>
            <person name="Nelson K.E."/>
        </authorList>
    </citation>
    <scope>NUCLEOTIDE SEQUENCE [LARGE SCALE GENOMIC DNA]</scope>
    <source>
        <strain evidence="1 2">DNF00320</strain>
    </source>
</reference>
<dbReference type="EMBL" id="JRNQ01000045">
    <property type="protein sequence ID" value="KGF44231.1"/>
    <property type="molecule type" value="Genomic_DNA"/>
</dbReference>
<dbReference type="AlphaFoldDB" id="A0A096ACG0"/>
<sequence length="511" mass="58983">MMTIDRVSIALKPNVYSTFRNLNNTVSYTLGEYVDNSVQSFLNHKQELLAVEPNYKLKVEIKIDWDNEIIVINDNAAGIDANNYLRAFEPAHIPVDDTGLNEFGMGMKTASVWLANKWTITTKALGEDVERFTEFDLHKVTVEEKEDLIVDEKPCDVNEHYTQIVLSQLSANAPKRGQIDKIRRHLSSIYRYFLRSRDVEIIVNGVSLDAPNYKILNAPYYKTPEEKNILWKRFVDFQMGKYKAKGFIAILDKIQNGANGLVLLRRGRVIVGGGDERYFPSVLFGQTGSFRYRRLFGELELEGFDVSFNKNGIREEDDLYLFMEALRDELKADEYNILSQTDNYRQHGKEQYAKISKAIKNDLEKKKKPKQLSRQISEVETKINNTQYVQENEERIVNAKPLDSYKETFEYNKENYVLSMELVTETETDSLYSIVVGETNDGIITGSKSVSCKINLAHPFFTRFEQFKKGRDYEPIISIFKALTLAEIMAPERGTKYGANVRLLFNQYILH</sequence>
<accession>A0A096ACG0</accession>
<dbReference type="OrthoDB" id="9813438at2"/>
<dbReference type="Gene3D" id="3.30.565.10">
    <property type="entry name" value="Histidine kinase-like ATPase, C-terminal domain"/>
    <property type="match status" value="1"/>
</dbReference>
<comment type="caution">
    <text evidence="1">The sequence shown here is derived from an EMBL/GenBank/DDBJ whole genome shotgun (WGS) entry which is preliminary data.</text>
</comment>
<dbReference type="InterPro" id="IPR036890">
    <property type="entry name" value="HATPase_C_sf"/>
</dbReference>
<evidence type="ECO:0008006" key="3">
    <source>
        <dbReference type="Google" id="ProtNLM"/>
    </source>
</evidence>
<organism evidence="1 2">
    <name type="scientific">Prevotella bivia DNF00320</name>
    <dbReference type="NCBI Taxonomy" id="1401068"/>
    <lineage>
        <taxon>Bacteria</taxon>
        <taxon>Pseudomonadati</taxon>
        <taxon>Bacteroidota</taxon>
        <taxon>Bacteroidia</taxon>
        <taxon>Bacteroidales</taxon>
        <taxon>Prevotellaceae</taxon>
        <taxon>Prevotella</taxon>
    </lineage>
</organism>